<name>A0A4Z0CCA5_LIMFE</name>
<organism evidence="1 2">
    <name type="scientific">Limosilactobacillus fermentum</name>
    <name type="common">Lactobacillus fermentum</name>
    <dbReference type="NCBI Taxonomy" id="1613"/>
    <lineage>
        <taxon>Bacteria</taxon>
        <taxon>Bacillati</taxon>
        <taxon>Bacillota</taxon>
        <taxon>Bacilli</taxon>
        <taxon>Lactobacillales</taxon>
        <taxon>Lactobacillaceae</taxon>
        <taxon>Limosilactobacillus</taxon>
    </lineage>
</organism>
<dbReference type="RefSeq" id="WP_021349869.1">
    <property type="nucleotide sequence ID" value="NZ_CABJBV010000009.1"/>
</dbReference>
<proteinExistence type="predicted"/>
<reference evidence="1 2" key="1">
    <citation type="submission" date="2019-10" db="EMBL/GenBank/DDBJ databases">
        <title>Genome Sequencing and assembly of Lactobacillus fermentum I2, a lactic acid bacteria.</title>
        <authorList>
            <person name="Lopes L.S."/>
            <person name="Persinoti G.F."/>
            <person name="Riano-Pachon D.M."/>
            <person name="Labate C.A."/>
        </authorList>
    </citation>
    <scope>NUCLEOTIDE SEQUENCE [LARGE SCALE GENOMIC DNA]</scope>
    <source>
        <strain evidence="1 2">I2</strain>
    </source>
</reference>
<dbReference type="EMBL" id="WHJL01000135">
    <property type="protein sequence ID" value="MPQ36056.1"/>
    <property type="molecule type" value="Genomic_DNA"/>
</dbReference>
<comment type="caution">
    <text evidence="1">The sequence shown here is derived from an EMBL/GenBank/DDBJ whole genome shotgun (WGS) entry which is preliminary data.</text>
</comment>
<sequence>MAKNMDNRVHLNKELSAKVTQLQLNMQRNEELKGGTVFPLNRSGFVSILLDDYIQFLMEGMAKGKNYTELKNELMGSSSSSALSKVEVQAAELQRQNKILIDRVYQLIYMQLFAQVDLYESSPGWENQIGSVFDPSNSYGEVFAEIQKIVERDQQQFFKDRAKKKMKL</sequence>
<gene>
    <name evidence="1" type="ORF">GC247_09430</name>
</gene>
<accession>A0A4Z0CCA5</accession>
<protein>
    <submittedName>
        <fullName evidence="1">Uncharacterized protein</fullName>
    </submittedName>
</protein>
<evidence type="ECO:0000313" key="1">
    <source>
        <dbReference type="EMBL" id="MPQ36056.1"/>
    </source>
</evidence>
<dbReference type="AlphaFoldDB" id="A0A4Z0CCA5"/>
<evidence type="ECO:0000313" key="2">
    <source>
        <dbReference type="Proteomes" id="UP000466799"/>
    </source>
</evidence>
<dbReference type="Proteomes" id="UP000466799">
    <property type="component" value="Unassembled WGS sequence"/>
</dbReference>